<dbReference type="InterPro" id="IPR011335">
    <property type="entry name" value="Restrct_endonuc-II-like"/>
</dbReference>
<evidence type="ECO:0000313" key="5">
    <source>
        <dbReference type="EMBL" id="GAK59613.1"/>
    </source>
</evidence>
<dbReference type="Proteomes" id="UP000030661">
    <property type="component" value="Unassembled WGS sequence"/>
</dbReference>
<dbReference type="Pfam" id="PF09233">
    <property type="entry name" value="Endonuc-EcoRV"/>
    <property type="match status" value="1"/>
</dbReference>
<dbReference type="CDD" id="cd22323">
    <property type="entry name" value="EcoRV-like"/>
    <property type="match status" value="1"/>
</dbReference>
<feature type="compositionally biased region" description="Basic residues" evidence="4">
    <location>
        <begin position="274"/>
        <end position="288"/>
    </location>
</feature>
<keyword evidence="3" id="KW-0378">Hydrolase</keyword>
<evidence type="ECO:0000256" key="2">
    <source>
        <dbReference type="ARBA" id="ARBA00022759"/>
    </source>
</evidence>
<dbReference type="InterPro" id="IPR037057">
    <property type="entry name" value="DNA_rep_MutH/T2_RE_sf"/>
</dbReference>
<dbReference type="GO" id="GO:0004519">
    <property type="term" value="F:endonuclease activity"/>
    <property type="evidence" value="ECO:0007669"/>
    <property type="project" value="UniProtKB-KW"/>
</dbReference>
<dbReference type="Gene3D" id="3.40.600.10">
    <property type="entry name" value="DNA mismatch repair MutH/Restriction endonuclease, type II"/>
    <property type="match status" value="1"/>
</dbReference>
<dbReference type="InterPro" id="IPR015314">
    <property type="entry name" value="Restrct_endonuc_II_EcoRV"/>
</dbReference>
<accession>A0A081C4V8</accession>
<reference evidence="5" key="1">
    <citation type="journal article" date="2015" name="PeerJ">
        <title>First genomic representation of candidate bacterial phylum KSB3 points to enhanced environmental sensing as a trigger of wastewater bulking.</title>
        <authorList>
            <person name="Sekiguchi Y."/>
            <person name="Ohashi A."/>
            <person name="Parks D.H."/>
            <person name="Yamauchi T."/>
            <person name="Tyson G.W."/>
            <person name="Hugenholtz P."/>
        </authorList>
    </citation>
    <scope>NUCLEOTIDE SEQUENCE [LARGE SCALE GENOMIC DNA]</scope>
</reference>
<dbReference type="SUPFAM" id="SSF52980">
    <property type="entry name" value="Restriction endonuclease-like"/>
    <property type="match status" value="1"/>
</dbReference>
<name>A0A081C4V8_VECG1</name>
<proteinExistence type="predicted"/>
<feature type="region of interest" description="Disordered" evidence="4">
    <location>
        <begin position="267"/>
        <end position="288"/>
    </location>
</feature>
<protein>
    <submittedName>
        <fullName evidence="5">Type II site-specific deoxyribonuclease</fullName>
    </submittedName>
</protein>
<keyword evidence="6" id="KW-1185">Reference proteome</keyword>
<sequence length="288" mass="33165">MTKKAQRKQQFLTHLQNFVASLNSYVSTDDGQWTIKGFIDIYKNIYTISSDTKIVSKILEIHLFPHILKFAEQYGYYIVLPEHQNYYPDLSFIDAHDPSIKFAVDLKTTYRLPESSEFCNGFTLGSHGEYFIQRSSRKNIQFPYSDYLGHYCLGIIYSRAAVHHLDDTATYTLDHLCSIVSAIRDFQFFAVEKWRIASDKSGSGNTANIGSINYIPDLLNGNGMFAQLGESWFDDYWMNYGVITMTDPEGTTRKITTLEDFVTYRGGNPQQILHKPKKPTHKKRTRPS</sequence>
<dbReference type="GO" id="GO:0003677">
    <property type="term" value="F:DNA binding"/>
    <property type="evidence" value="ECO:0007669"/>
    <property type="project" value="InterPro"/>
</dbReference>
<keyword evidence="2" id="KW-0255">Endonuclease</keyword>
<dbReference type="HOGENOM" id="CLU_085978_0_0_0"/>
<dbReference type="GO" id="GO:0016787">
    <property type="term" value="F:hydrolase activity"/>
    <property type="evidence" value="ECO:0007669"/>
    <property type="project" value="UniProtKB-KW"/>
</dbReference>
<evidence type="ECO:0000256" key="4">
    <source>
        <dbReference type="SAM" id="MobiDB-lite"/>
    </source>
</evidence>
<dbReference type="AlphaFoldDB" id="A0A081C4V8"/>
<dbReference type="EMBL" id="DF820470">
    <property type="protein sequence ID" value="GAK59613.1"/>
    <property type="molecule type" value="Genomic_DNA"/>
</dbReference>
<dbReference type="eggNOG" id="ENOG502Z7I0">
    <property type="taxonomic scope" value="Bacteria"/>
</dbReference>
<keyword evidence="1" id="KW-0540">Nuclease</keyword>
<gene>
    <name evidence="5" type="ORF">U27_06598</name>
</gene>
<evidence type="ECO:0000313" key="6">
    <source>
        <dbReference type="Proteomes" id="UP000030661"/>
    </source>
</evidence>
<organism evidence="5">
    <name type="scientific">Vecturithrix granuli</name>
    <dbReference type="NCBI Taxonomy" id="1499967"/>
    <lineage>
        <taxon>Bacteria</taxon>
        <taxon>Candidatus Moduliflexota</taxon>
        <taxon>Candidatus Vecturitrichia</taxon>
        <taxon>Candidatus Vecturitrichales</taxon>
        <taxon>Candidatus Vecturitrichaceae</taxon>
        <taxon>Candidatus Vecturithrix</taxon>
    </lineage>
</organism>
<evidence type="ECO:0000256" key="3">
    <source>
        <dbReference type="ARBA" id="ARBA00022801"/>
    </source>
</evidence>
<evidence type="ECO:0000256" key="1">
    <source>
        <dbReference type="ARBA" id="ARBA00022722"/>
    </source>
</evidence>